<evidence type="ECO:0000313" key="2">
    <source>
        <dbReference type="Proteomes" id="UP000000810"/>
    </source>
</evidence>
<sequence length="241" mass="26903">MEVNLVQKKFLMGIVVGLLTIGMIAESVAAAPWDNQITPKSGVGLGSYVSISIENAKHYSIMLFPNAPIRVLDVWRVKENTWYIIEVKYYRIPLSGQYQFAVILPESAEVNLKEATDLDGKKILSDEYKKVEYLGPWLGRNSFHFKKEGWLAWKVGVRLPTKFTKRGWTIIGTVGTSMSSFGDSGKLIASFYGIKRLVESLGKKFTLSALKKLALRSNFIGLIVTIIETGLNVDIGFIYVG</sequence>
<dbReference type="eggNOG" id="arCOG07105">
    <property type="taxonomic scope" value="Archaea"/>
</dbReference>
<dbReference type="KEGG" id="pab:PAB0998"/>
<organism evidence="1 2">
    <name type="scientific">Pyrococcus abyssi (strain GE5 / Orsay)</name>
    <dbReference type="NCBI Taxonomy" id="272844"/>
    <lineage>
        <taxon>Archaea</taxon>
        <taxon>Methanobacteriati</taxon>
        <taxon>Methanobacteriota</taxon>
        <taxon>Thermococci</taxon>
        <taxon>Thermococcales</taxon>
        <taxon>Thermococcaceae</taxon>
        <taxon>Pyrococcus</taxon>
    </lineage>
</organism>
<dbReference type="PATRIC" id="fig|272844.11.peg.1603"/>
<reference evidence="1 2" key="1">
    <citation type="journal article" date="2003" name="Mol. Microbiol.">
        <title>An integrated analysis of the genome of the hyperthermophilic archaeon Pyrococcus abyssi.</title>
        <authorList>
            <person name="Cohen G."/>
            <person name="Barbe V."/>
            <person name="Flament D."/>
            <person name="Galperin M."/>
            <person name="Heilig R."/>
            <person name="Ripp R."/>
            <person name="Lecompte O."/>
            <person name="Prieur D."/>
            <person name="Poch O."/>
            <person name="Quellerou J."/>
            <person name="Thierry J.C."/>
            <person name="Van der Oost J."/>
            <person name="Weissenbach J."/>
            <person name="Zivanovic Y."/>
            <person name="Forterre P."/>
        </authorList>
    </citation>
    <scope>NUCLEOTIDE SEQUENCE [LARGE SCALE GENOMIC DNA]</scope>
    <source>
        <strain evidence="2">GE5 / Orsay</strain>
    </source>
</reference>
<gene>
    <name evidence="1" type="ORF">PAB0998</name>
</gene>
<dbReference type="EMBL" id="AJ248287">
    <property type="protein sequence ID" value="CAB50410.1"/>
    <property type="molecule type" value="Genomic_DNA"/>
</dbReference>
<dbReference type="AlphaFoldDB" id="Q9UYK2"/>
<name>Q9UYK2_PYRAB</name>
<dbReference type="PIR" id="E75064">
    <property type="entry name" value="E75064"/>
</dbReference>
<accession>Q9UYK2</accession>
<evidence type="ECO:0000313" key="1">
    <source>
        <dbReference type="EMBL" id="CAB50410.1"/>
    </source>
</evidence>
<keyword evidence="2" id="KW-1185">Reference proteome</keyword>
<protein>
    <submittedName>
        <fullName evidence="1">Uncharacterized protein</fullName>
    </submittedName>
</protein>
<dbReference type="Proteomes" id="UP000000810">
    <property type="component" value="Chromosome"/>
</dbReference>
<proteinExistence type="predicted"/>
<dbReference type="HOGENOM" id="CLU_1163838_0_0_2"/>